<feature type="chain" id="PRO_5021899473" description="DUF2393 domain-containing protein" evidence="1">
    <location>
        <begin position="26"/>
        <end position="133"/>
    </location>
</feature>
<evidence type="ECO:0000313" key="3">
    <source>
        <dbReference type="Proteomes" id="UP000317155"/>
    </source>
</evidence>
<comment type="caution">
    <text evidence="2">The sequence shown here is derived from an EMBL/GenBank/DDBJ whole genome shotgun (WGS) entry which is preliminary data.</text>
</comment>
<feature type="signal peptide" evidence="1">
    <location>
        <begin position="1"/>
        <end position="25"/>
    </location>
</feature>
<evidence type="ECO:0008006" key="4">
    <source>
        <dbReference type="Google" id="ProtNLM"/>
    </source>
</evidence>
<sequence>MFSRLLTLQLLFLVALTLVAMPVAAQEISRPLTFSGPQFEIEDLNADLHSDGRILVVSGRVKNNGFSTVTGFATVYFKSSDHSVLKAMDVEVNRNLPIAQGQSGFFETSTRVDSIGGLANVSVEFTETGRMLK</sequence>
<accession>A0A550JFJ3</accession>
<gene>
    <name evidence="2" type="ORF">FL622_09230</name>
</gene>
<keyword evidence="3" id="KW-1185">Reference proteome</keyword>
<name>A0A550JFJ3_9BACT</name>
<reference evidence="2 3" key="1">
    <citation type="submission" date="2019-07" db="EMBL/GenBank/DDBJ databases">
        <title>Insights of Desulfuromonas acetexigens electromicrobiology.</title>
        <authorList>
            <person name="Katuri K."/>
            <person name="Sapireddy V."/>
            <person name="Shaw D.R."/>
            <person name="Saikaly P."/>
        </authorList>
    </citation>
    <scope>NUCLEOTIDE SEQUENCE [LARGE SCALE GENOMIC DNA]</scope>
    <source>
        <strain evidence="2 3">2873</strain>
    </source>
</reference>
<keyword evidence="1" id="KW-0732">Signal</keyword>
<evidence type="ECO:0000256" key="1">
    <source>
        <dbReference type="SAM" id="SignalP"/>
    </source>
</evidence>
<protein>
    <recommendedName>
        <fullName evidence="4">DUF2393 domain-containing protein</fullName>
    </recommendedName>
</protein>
<evidence type="ECO:0000313" key="2">
    <source>
        <dbReference type="EMBL" id="TRO81968.1"/>
    </source>
</evidence>
<dbReference type="Proteomes" id="UP000317155">
    <property type="component" value="Unassembled WGS sequence"/>
</dbReference>
<dbReference type="EMBL" id="VJVV01000005">
    <property type="protein sequence ID" value="TRO81968.1"/>
    <property type="molecule type" value="Genomic_DNA"/>
</dbReference>
<dbReference type="AlphaFoldDB" id="A0A550JFJ3"/>
<organism evidence="2 3">
    <name type="scientific">Trichloromonas acetexigens</name>
    <dbReference type="NCBI Taxonomy" id="38815"/>
    <lineage>
        <taxon>Bacteria</taxon>
        <taxon>Pseudomonadati</taxon>
        <taxon>Thermodesulfobacteriota</taxon>
        <taxon>Desulfuromonadia</taxon>
        <taxon>Desulfuromonadales</taxon>
        <taxon>Trichloromonadaceae</taxon>
        <taxon>Trichloromonas</taxon>
    </lineage>
</organism>
<proteinExistence type="predicted"/>
<dbReference type="RefSeq" id="WP_092057794.1">
    <property type="nucleotide sequence ID" value="NZ_FOJJ01000037.1"/>
</dbReference>